<accession>A0A1X7LSL3</accession>
<evidence type="ECO:0000313" key="3">
    <source>
        <dbReference type="Proteomes" id="UP000193834"/>
    </source>
</evidence>
<dbReference type="Pfam" id="PF00534">
    <property type="entry name" value="Glycos_transf_1"/>
    <property type="match status" value="1"/>
</dbReference>
<dbReference type="OrthoDB" id="158463at2"/>
<proteinExistence type="predicted"/>
<evidence type="ECO:0000259" key="1">
    <source>
        <dbReference type="Pfam" id="PF00534"/>
    </source>
</evidence>
<dbReference type="AlphaFoldDB" id="A0A1X7LSL3"/>
<dbReference type="RefSeq" id="WP_085497642.1">
    <property type="nucleotide sequence ID" value="NZ_FXAZ01000007.1"/>
</dbReference>
<organism evidence="2 3">
    <name type="scientific">Paenibacillus aquistagni</name>
    <dbReference type="NCBI Taxonomy" id="1852522"/>
    <lineage>
        <taxon>Bacteria</taxon>
        <taxon>Bacillati</taxon>
        <taxon>Bacillota</taxon>
        <taxon>Bacilli</taxon>
        <taxon>Bacillales</taxon>
        <taxon>Paenibacillaceae</taxon>
        <taxon>Paenibacillus</taxon>
    </lineage>
</organism>
<sequence length="356" mass="40406">MNILFTFYVPSGGMETLNRQRCMALRRVGIQGHLLYTQQGAGVQNISNIPTYITNYDEDIKVLLRSHHYAAIVVSSDYTMLDRLRRLGYQGPIIYEAQGLGTKEAAELYVQEAAAMLKQHAQAVHLPSTPHLIALFRQYCPSLPQYVFHNVVDIAHFHYKRGPLPPVPILAWIGRLEPNKNWKHCLEIAYYIRRIKPPIELWMFHDDQIYIKEDQIHFYDMIQHLGLASCMVLRSNVPHADMSALLSAVGDSGGFLLSTSIMEGFGYAVAEAMSCRCPVLSTDSEGVRVFISHNVTGKFYPQGNIQAAVHEGLELMSEHDLRASIRSQGVEHIKKNFSAQQYGRAFKRMLHELHVL</sequence>
<dbReference type="PANTHER" id="PTHR12526">
    <property type="entry name" value="GLYCOSYLTRANSFERASE"/>
    <property type="match status" value="1"/>
</dbReference>
<dbReference type="STRING" id="1852522.SAMN06295960_4188"/>
<gene>
    <name evidence="2" type="ORF">SAMN06295960_4188</name>
</gene>
<protein>
    <submittedName>
        <fullName evidence="2">Glycosyl transferases group 1</fullName>
    </submittedName>
</protein>
<evidence type="ECO:0000313" key="2">
    <source>
        <dbReference type="EMBL" id="SMG56640.1"/>
    </source>
</evidence>
<dbReference type="GO" id="GO:0016757">
    <property type="term" value="F:glycosyltransferase activity"/>
    <property type="evidence" value="ECO:0007669"/>
    <property type="project" value="InterPro"/>
</dbReference>
<dbReference type="CDD" id="cd03801">
    <property type="entry name" value="GT4_PimA-like"/>
    <property type="match status" value="1"/>
</dbReference>
<dbReference type="SUPFAM" id="SSF53756">
    <property type="entry name" value="UDP-Glycosyltransferase/glycogen phosphorylase"/>
    <property type="match status" value="1"/>
</dbReference>
<dbReference type="Gene3D" id="3.40.50.2000">
    <property type="entry name" value="Glycogen Phosphorylase B"/>
    <property type="match status" value="1"/>
</dbReference>
<name>A0A1X7LSL3_9BACL</name>
<feature type="domain" description="Glycosyl transferase family 1" evidence="1">
    <location>
        <begin position="168"/>
        <end position="329"/>
    </location>
</feature>
<dbReference type="PANTHER" id="PTHR12526:SF630">
    <property type="entry name" value="GLYCOSYLTRANSFERASE"/>
    <property type="match status" value="1"/>
</dbReference>
<dbReference type="InterPro" id="IPR001296">
    <property type="entry name" value="Glyco_trans_1"/>
</dbReference>
<reference evidence="2 3" key="1">
    <citation type="submission" date="2017-04" db="EMBL/GenBank/DDBJ databases">
        <authorList>
            <person name="Afonso C.L."/>
            <person name="Miller P.J."/>
            <person name="Scott M.A."/>
            <person name="Spackman E."/>
            <person name="Goraichik I."/>
            <person name="Dimitrov K.M."/>
            <person name="Suarez D.L."/>
            <person name="Swayne D.E."/>
        </authorList>
    </citation>
    <scope>NUCLEOTIDE SEQUENCE [LARGE SCALE GENOMIC DNA]</scope>
    <source>
        <strain evidence="2 3">11</strain>
    </source>
</reference>
<dbReference type="Proteomes" id="UP000193834">
    <property type="component" value="Unassembled WGS sequence"/>
</dbReference>
<dbReference type="EMBL" id="FXAZ01000007">
    <property type="protein sequence ID" value="SMG56640.1"/>
    <property type="molecule type" value="Genomic_DNA"/>
</dbReference>
<keyword evidence="2" id="KW-0808">Transferase</keyword>
<keyword evidence="3" id="KW-1185">Reference proteome</keyword>